<dbReference type="AlphaFoldDB" id="A0A6J6XIA4"/>
<dbReference type="Gene3D" id="3.30.1360.20">
    <property type="entry name" value="Transcriptional coactivator/pterin dehydratase"/>
    <property type="match status" value="1"/>
</dbReference>
<dbReference type="Pfam" id="PF01329">
    <property type="entry name" value="Pterin_4a"/>
    <property type="match status" value="1"/>
</dbReference>
<dbReference type="EMBL" id="CAFAAJ010000033">
    <property type="protein sequence ID" value="CAB4796951.1"/>
    <property type="molecule type" value="Genomic_DNA"/>
</dbReference>
<evidence type="ECO:0000256" key="3">
    <source>
        <dbReference type="ARBA" id="ARBA00013252"/>
    </source>
</evidence>
<comment type="catalytic activity">
    <reaction evidence="1">
        <text>(4aS,6R)-4a-hydroxy-L-erythro-5,6,7,8-tetrahydrobiopterin = (6R)-L-erythro-6,7-dihydrobiopterin + H2O</text>
        <dbReference type="Rhea" id="RHEA:11920"/>
        <dbReference type="ChEBI" id="CHEBI:15377"/>
        <dbReference type="ChEBI" id="CHEBI:15642"/>
        <dbReference type="ChEBI" id="CHEBI:43120"/>
        <dbReference type="EC" id="4.2.1.96"/>
    </reaction>
</comment>
<evidence type="ECO:0000256" key="2">
    <source>
        <dbReference type="ARBA" id="ARBA00006472"/>
    </source>
</evidence>
<name>A0A6J6XIA4_9ZZZZ</name>
<dbReference type="SUPFAM" id="SSF55248">
    <property type="entry name" value="PCD-like"/>
    <property type="match status" value="1"/>
</dbReference>
<accession>A0A6J6XIA4</accession>
<comment type="similarity">
    <text evidence="2">Belongs to the pterin-4-alpha-carbinolamine dehydratase family.</text>
</comment>
<dbReference type="GO" id="GO:0008124">
    <property type="term" value="F:4-alpha-hydroxytetrahydrobiopterin dehydratase activity"/>
    <property type="evidence" value="ECO:0007669"/>
    <property type="project" value="UniProtKB-EC"/>
</dbReference>
<gene>
    <name evidence="5" type="ORF">UFOPK3001_00696</name>
</gene>
<protein>
    <recommendedName>
        <fullName evidence="3">4a-hydroxytetrahydrobiopterin dehydratase</fullName>
        <ecNumber evidence="3">4.2.1.96</ecNumber>
    </recommendedName>
</protein>
<reference evidence="5" key="1">
    <citation type="submission" date="2020-05" db="EMBL/GenBank/DDBJ databases">
        <authorList>
            <person name="Chiriac C."/>
            <person name="Salcher M."/>
            <person name="Ghai R."/>
            <person name="Kavagutti S V."/>
        </authorList>
    </citation>
    <scope>NUCLEOTIDE SEQUENCE</scope>
</reference>
<proteinExistence type="inferred from homology"/>
<dbReference type="InterPro" id="IPR001533">
    <property type="entry name" value="Pterin_deHydtase"/>
</dbReference>
<dbReference type="EC" id="4.2.1.96" evidence="3"/>
<dbReference type="InterPro" id="IPR036428">
    <property type="entry name" value="PCD_sf"/>
</dbReference>
<dbReference type="GO" id="GO:0006729">
    <property type="term" value="P:tetrahydrobiopterin biosynthetic process"/>
    <property type="evidence" value="ECO:0007669"/>
    <property type="project" value="InterPro"/>
</dbReference>
<organism evidence="5">
    <name type="scientific">freshwater metagenome</name>
    <dbReference type="NCBI Taxonomy" id="449393"/>
    <lineage>
        <taxon>unclassified sequences</taxon>
        <taxon>metagenomes</taxon>
        <taxon>ecological metagenomes</taxon>
    </lineage>
</organism>
<sequence>MRYTPVDANGFAQLDGLDDWRFVLGGLRATFRLGSFSAAAAFAAEVAQLADAADHHPDIDLRYPGTVRLVASTHALNGVSTHDIDLARLVSGLAAQAGAVADADSNEE</sequence>
<evidence type="ECO:0000256" key="1">
    <source>
        <dbReference type="ARBA" id="ARBA00001554"/>
    </source>
</evidence>
<evidence type="ECO:0000313" key="5">
    <source>
        <dbReference type="EMBL" id="CAB4796951.1"/>
    </source>
</evidence>
<keyword evidence="4" id="KW-0456">Lyase</keyword>
<evidence type="ECO:0000256" key="4">
    <source>
        <dbReference type="ARBA" id="ARBA00023239"/>
    </source>
</evidence>